<keyword evidence="3" id="KW-0067">ATP-binding</keyword>
<accession>A0A9X4KGD1</accession>
<reference evidence="5 6" key="1">
    <citation type="submission" date="2022-10" db="EMBL/GenBank/DDBJ databases">
        <title>Comparative genomic analysis of Cohnella hashimotonis sp. nov., isolated from the International Space Station.</title>
        <authorList>
            <person name="Simpson A."/>
            <person name="Venkateswaran K."/>
        </authorList>
    </citation>
    <scope>NUCLEOTIDE SEQUENCE [LARGE SCALE GENOMIC DNA]</scope>
    <source>
        <strain evidence="5 6">DSM 18997</strain>
    </source>
</reference>
<dbReference type="InterPro" id="IPR000641">
    <property type="entry name" value="CbxX/CfxQ"/>
</dbReference>
<dbReference type="InterPro" id="IPR003593">
    <property type="entry name" value="AAA+_ATPase"/>
</dbReference>
<dbReference type="EMBL" id="JAPDHZ010000002">
    <property type="protein sequence ID" value="MDG0789572.1"/>
    <property type="molecule type" value="Genomic_DNA"/>
</dbReference>
<dbReference type="PRINTS" id="PR00819">
    <property type="entry name" value="CBXCFQXSUPER"/>
</dbReference>
<dbReference type="CDD" id="cd00009">
    <property type="entry name" value="AAA"/>
    <property type="match status" value="1"/>
</dbReference>
<dbReference type="Gene3D" id="1.10.8.60">
    <property type="match status" value="1"/>
</dbReference>
<evidence type="ECO:0000256" key="2">
    <source>
        <dbReference type="ARBA" id="ARBA00022741"/>
    </source>
</evidence>
<evidence type="ECO:0000256" key="1">
    <source>
        <dbReference type="ARBA" id="ARBA00010378"/>
    </source>
</evidence>
<dbReference type="InterPro" id="IPR027417">
    <property type="entry name" value="P-loop_NTPase"/>
</dbReference>
<dbReference type="AlphaFoldDB" id="A0A9X4KGD1"/>
<dbReference type="Proteomes" id="UP001153387">
    <property type="component" value="Unassembled WGS sequence"/>
</dbReference>
<dbReference type="PANTHER" id="PTHR43392">
    <property type="entry name" value="AAA-TYPE ATPASE FAMILY PROTEIN / ANKYRIN REPEAT FAMILY PROTEIN"/>
    <property type="match status" value="1"/>
</dbReference>
<sequence length="339" mass="37261">MNARAQGERDSAAAARPARQINVVLRSQDAAPAGAASSPEALAAGRGLPSTGPWAMWQQELERMVGLDNVKELVYEIYALLQIAQYRGDAGLHSQSHVYHMIFRGNPGTGKTTVARLLAKLFQSMGLLTKGHLVEVERADLVGEYIGHTAQKTRDLVKKALGGVLFVDEAYSLARGGEKDFGKEAIDTLVKAMEDHRNQFVLILAGYPLEIDMFMMTNPGLPSRFPIQMDFPDFTVDQLLQIAEGMARERDYVLLPQAVAKLKQNVLQEKEAAGHPFSNARYVRNMLERAIRNQAVRLLQQYPSASPSRQELVGIRPEDLKPLPAAGTPAGPAFGWGFN</sequence>
<dbReference type="GO" id="GO:0016887">
    <property type="term" value="F:ATP hydrolysis activity"/>
    <property type="evidence" value="ECO:0007669"/>
    <property type="project" value="InterPro"/>
</dbReference>
<dbReference type="GO" id="GO:0005524">
    <property type="term" value="F:ATP binding"/>
    <property type="evidence" value="ECO:0007669"/>
    <property type="project" value="UniProtKB-KW"/>
</dbReference>
<dbReference type="InterPro" id="IPR041627">
    <property type="entry name" value="AAA_lid_6"/>
</dbReference>
<organism evidence="5 6">
    <name type="scientific">Cohnella ginsengisoli</name>
    <dbReference type="NCBI Taxonomy" id="425004"/>
    <lineage>
        <taxon>Bacteria</taxon>
        <taxon>Bacillati</taxon>
        <taxon>Bacillota</taxon>
        <taxon>Bacilli</taxon>
        <taxon>Bacillales</taxon>
        <taxon>Paenibacillaceae</taxon>
        <taxon>Cohnella</taxon>
    </lineage>
</organism>
<feature type="domain" description="AAA+ ATPase" evidence="4">
    <location>
        <begin position="97"/>
        <end position="235"/>
    </location>
</feature>
<evidence type="ECO:0000313" key="6">
    <source>
        <dbReference type="Proteomes" id="UP001153387"/>
    </source>
</evidence>
<evidence type="ECO:0000256" key="3">
    <source>
        <dbReference type="ARBA" id="ARBA00022840"/>
    </source>
</evidence>
<dbReference type="SUPFAM" id="SSF52540">
    <property type="entry name" value="P-loop containing nucleoside triphosphate hydrolases"/>
    <property type="match status" value="1"/>
</dbReference>
<keyword evidence="2" id="KW-0547">Nucleotide-binding</keyword>
<dbReference type="Pfam" id="PF00004">
    <property type="entry name" value="AAA"/>
    <property type="match status" value="1"/>
</dbReference>
<dbReference type="InterPro" id="IPR003959">
    <property type="entry name" value="ATPase_AAA_core"/>
</dbReference>
<comment type="similarity">
    <text evidence="1">Belongs to the CbxX/CfxQ family.</text>
</comment>
<gene>
    <name evidence="5" type="ORF">OMP38_00895</name>
</gene>
<evidence type="ECO:0000259" key="4">
    <source>
        <dbReference type="SMART" id="SM00382"/>
    </source>
</evidence>
<dbReference type="Pfam" id="PF17866">
    <property type="entry name" value="AAA_lid_6"/>
    <property type="match status" value="1"/>
</dbReference>
<dbReference type="FunFam" id="3.40.50.300:FF:000216">
    <property type="entry name" value="Type VII secretion ATPase EccA"/>
    <property type="match status" value="1"/>
</dbReference>
<dbReference type="Gene3D" id="3.40.50.300">
    <property type="entry name" value="P-loop containing nucleotide triphosphate hydrolases"/>
    <property type="match status" value="1"/>
</dbReference>
<comment type="caution">
    <text evidence="5">The sequence shown here is derived from an EMBL/GenBank/DDBJ whole genome shotgun (WGS) entry which is preliminary data.</text>
</comment>
<protein>
    <submittedName>
        <fullName evidence="5">AAA family ATPase</fullName>
    </submittedName>
</protein>
<dbReference type="SMART" id="SM00382">
    <property type="entry name" value="AAA"/>
    <property type="match status" value="1"/>
</dbReference>
<dbReference type="PANTHER" id="PTHR43392:SF2">
    <property type="entry name" value="AAA-TYPE ATPASE FAMILY PROTEIN _ ANKYRIN REPEAT FAMILY PROTEIN"/>
    <property type="match status" value="1"/>
</dbReference>
<dbReference type="RefSeq" id="WP_277563501.1">
    <property type="nucleotide sequence ID" value="NZ_JAPDHZ010000002.1"/>
</dbReference>
<name>A0A9X4KGD1_9BACL</name>
<evidence type="ECO:0000313" key="5">
    <source>
        <dbReference type="EMBL" id="MDG0789572.1"/>
    </source>
</evidence>
<dbReference type="InterPro" id="IPR050773">
    <property type="entry name" value="CbxX/CfxQ_RuBisCO_ESX"/>
</dbReference>
<keyword evidence="6" id="KW-1185">Reference proteome</keyword>
<proteinExistence type="inferred from homology"/>